<gene>
    <name evidence="2" type="ORF">NCTC11088_01113</name>
</gene>
<protein>
    <submittedName>
        <fullName evidence="2">Protein of uncharacterized function (DUF1294)</fullName>
    </submittedName>
</protein>
<dbReference type="InterPro" id="IPR010718">
    <property type="entry name" value="DUF1294"/>
</dbReference>
<evidence type="ECO:0000256" key="1">
    <source>
        <dbReference type="SAM" id="Phobius"/>
    </source>
</evidence>
<dbReference type="RefSeq" id="WP_115312087.1">
    <property type="nucleotide sequence ID" value="NZ_UGTH01000001.1"/>
</dbReference>
<feature type="transmembrane region" description="Helical" evidence="1">
    <location>
        <begin position="6"/>
        <end position="21"/>
    </location>
</feature>
<name>A0A379DBJ8_9FIRM</name>
<keyword evidence="1" id="KW-0812">Transmembrane</keyword>
<dbReference type="EMBL" id="UGTH01000001">
    <property type="protein sequence ID" value="SUB75324.1"/>
    <property type="molecule type" value="Genomic_DNA"/>
</dbReference>
<feature type="transmembrane region" description="Helical" evidence="1">
    <location>
        <begin position="68"/>
        <end position="85"/>
    </location>
</feature>
<accession>A0A379DBJ8</accession>
<feature type="transmembrane region" description="Helical" evidence="1">
    <location>
        <begin position="33"/>
        <end position="56"/>
    </location>
</feature>
<dbReference type="Pfam" id="PF06961">
    <property type="entry name" value="DUF1294"/>
    <property type="match status" value="1"/>
</dbReference>
<keyword evidence="1" id="KW-1133">Transmembrane helix</keyword>
<dbReference type="AlphaFoldDB" id="A0A379DBJ8"/>
<sequence>MSNLFYLLIISNLFSFILYFSDKKKAIKNKNRISEFNLLLSSFLFGSLGSILAMLIFHHKTKKFKFKFFVPIFFVIHCLILFYFLKFHSYKFCLNSILFTL</sequence>
<proteinExistence type="predicted"/>
<evidence type="ECO:0000313" key="3">
    <source>
        <dbReference type="Proteomes" id="UP000254777"/>
    </source>
</evidence>
<organism evidence="2 3">
    <name type="scientific">Peptoniphilus indolicus</name>
    <dbReference type="NCBI Taxonomy" id="33030"/>
    <lineage>
        <taxon>Bacteria</taxon>
        <taxon>Bacillati</taxon>
        <taxon>Bacillota</taxon>
        <taxon>Tissierellia</taxon>
        <taxon>Tissierellales</taxon>
        <taxon>Peptoniphilaceae</taxon>
        <taxon>Peptoniphilus</taxon>
    </lineage>
</organism>
<reference evidence="2 3" key="1">
    <citation type="submission" date="2018-06" db="EMBL/GenBank/DDBJ databases">
        <authorList>
            <consortium name="Pathogen Informatics"/>
            <person name="Doyle S."/>
        </authorList>
    </citation>
    <scope>NUCLEOTIDE SEQUENCE [LARGE SCALE GENOMIC DNA]</scope>
    <source>
        <strain evidence="2 3">NCTC11088</strain>
    </source>
</reference>
<dbReference type="Proteomes" id="UP000254777">
    <property type="component" value="Unassembled WGS sequence"/>
</dbReference>
<evidence type="ECO:0000313" key="2">
    <source>
        <dbReference type="EMBL" id="SUB75324.1"/>
    </source>
</evidence>
<keyword evidence="1" id="KW-0472">Membrane</keyword>